<keyword evidence="2" id="KW-1185">Reference proteome</keyword>
<evidence type="ECO:0000313" key="2">
    <source>
        <dbReference type="Proteomes" id="UP001152798"/>
    </source>
</evidence>
<dbReference type="SUPFAM" id="SSF48371">
    <property type="entry name" value="ARM repeat"/>
    <property type="match status" value="1"/>
</dbReference>
<dbReference type="AlphaFoldDB" id="A0A9P0MT36"/>
<dbReference type="Gene3D" id="1.25.10.10">
    <property type="entry name" value="Leucine-rich Repeat Variant"/>
    <property type="match status" value="1"/>
</dbReference>
<dbReference type="PANTHER" id="PTHR46345">
    <property type="entry name" value="INVERTED FORMIN-2"/>
    <property type="match status" value="1"/>
</dbReference>
<dbReference type="OrthoDB" id="26518at2759"/>
<name>A0A9P0MT36_NEZVI</name>
<accession>A0A9P0MT36</accession>
<dbReference type="Proteomes" id="UP001152798">
    <property type="component" value="Chromosome 5"/>
</dbReference>
<evidence type="ECO:0000313" key="1">
    <source>
        <dbReference type="EMBL" id="CAH1402326.1"/>
    </source>
</evidence>
<reference evidence="1" key="1">
    <citation type="submission" date="2022-01" db="EMBL/GenBank/DDBJ databases">
        <authorList>
            <person name="King R."/>
        </authorList>
    </citation>
    <scope>NUCLEOTIDE SEQUENCE</scope>
</reference>
<gene>
    <name evidence="1" type="ORF">NEZAVI_LOCUS11172</name>
</gene>
<dbReference type="PANTHER" id="PTHR46345:SF8">
    <property type="entry name" value="FORMIN 3, ISOFORM B"/>
    <property type="match status" value="1"/>
</dbReference>
<sequence length="118" mass="12711">MTTAFSPAHAPCRTLFDTILSNSRGSFGTNRAICLRGDIVLSSVGNRGSVASVVICLGLASGEKEFWLCSKSNGIALDTSSVTVKKQVFELLSALCVYNTEGYTRALDALEHYKEGKW</sequence>
<dbReference type="InterPro" id="IPR011989">
    <property type="entry name" value="ARM-like"/>
</dbReference>
<dbReference type="InterPro" id="IPR016024">
    <property type="entry name" value="ARM-type_fold"/>
</dbReference>
<organism evidence="1 2">
    <name type="scientific">Nezara viridula</name>
    <name type="common">Southern green stink bug</name>
    <name type="synonym">Cimex viridulus</name>
    <dbReference type="NCBI Taxonomy" id="85310"/>
    <lineage>
        <taxon>Eukaryota</taxon>
        <taxon>Metazoa</taxon>
        <taxon>Ecdysozoa</taxon>
        <taxon>Arthropoda</taxon>
        <taxon>Hexapoda</taxon>
        <taxon>Insecta</taxon>
        <taxon>Pterygota</taxon>
        <taxon>Neoptera</taxon>
        <taxon>Paraneoptera</taxon>
        <taxon>Hemiptera</taxon>
        <taxon>Heteroptera</taxon>
        <taxon>Panheteroptera</taxon>
        <taxon>Pentatomomorpha</taxon>
        <taxon>Pentatomoidea</taxon>
        <taxon>Pentatomidae</taxon>
        <taxon>Pentatominae</taxon>
        <taxon>Nezara</taxon>
    </lineage>
</organism>
<dbReference type="EMBL" id="OV725081">
    <property type="protein sequence ID" value="CAH1402326.1"/>
    <property type="molecule type" value="Genomic_DNA"/>
</dbReference>
<protein>
    <submittedName>
        <fullName evidence="1">Uncharacterized protein</fullName>
    </submittedName>
</protein>
<proteinExistence type="predicted"/>